<feature type="transmembrane region" description="Helical" evidence="10">
    <location>
        <begin position="866"/>
        <end position="885"/>
    </location>
</feature>
<evidence type="ECO:0000256" key="10">
    <source>
        <dbReference type="SAM" id="Phobius"/>
    </source>
</evidence>
<feature type="transmembrane region" description="Helical" evidence="10">
    <location>
        <begin position="798"/>
        <end position="825"/>
    </location>
</feature>
<protein>
    <submittedName>
        <fullName evidence="13">ABC protein</fullName>
    </submittedName>
</protein>
<evidence type="ECO:0000256" key="2">
    <source>
        <dbReference type="ARBA" id="ARBA00009726"/>
    </source>
</evidence>
<dbReference type="CDD" id="cd03244">
    <property type="entry name" value="ABCC_MRP_domain2"/>
    <property type="match status" value="1"/>
</dbReference>
<accession>A0A9P5TLX2</accession>
<feature type="transmembrane region" description="Helical" evidence="10">
    <location>
        <begin position="982"/>
        <end position="1014"/>
    </location>
</feature>
<feature type="transmembrane region" description="Helical" evidence="10">
    <location>
        <begin position="181"/>
        <end position="201"/>
    </location>
</feature>
<feature type="transmembrane region" description="Helical" evidence="10">
    <location>
        <begin position="370"/>
        <end position="388"/>
    </location>
</feature>
<dbReference type="PROSITE" id="PS00211">
    <property type="entry name" value="ABC_TRANSPORTER_1"/>
    <property type="match status" value="2"/>
</dbReference>
<comment type="caution">
    <text evidence="13">The sequence shown here is derived from an EMBL/GenBank/DDBJ whole genome shotgun (WGS) entry which is preliminary data.</text>
</comment>
<keyword evidence="4 10" id="KW-0812">Transmembrane</keyword>
<sequence>MPFVPCSYQIPLASASIFSVLTYSWVNPIMTLGYQRTLETTDLWKLDQAHSSNILSNKFDEALTKRFQRAAGWNAALEKGLIEPGLLKRVSWSIKSAASGRNFRKKRIALENHWREIGGRKEASIALALNDTFGREFWIGGFFKVIGDTAQLMCPLLIKALITYTKERESDRIAGLPQTSLGTGIAMAFGLFLLTMCASIGTNQFYGRTMLTGMLARSALIRSIFRRALHITGKARTEITNSDLLNHISADVSRIDASAQWFVIWTAPIQILICLVILYNQLGPSSLAGFGLFLVITPIQVLFMKKQSKLRKTSMKFTDQRAKTLLEVLGSMRVVKYFSYEVPFLTSLYETRKRELHGIFNILMSQSANVALAFSIPVLASTLAFITYTETTPRFDVAAVFTALTLFQLLRQPMMFLPRGLSATADARNAFSRLRKVFTAEIRSEQNLVIDEGQEFAIQVDNATFEWEESPSRNGENFTPFRVESINMCIPRGCLVGIVGPVGSGKSSLLLGLVGEMKKITGSVTFGGRVAYCAQTAWIQNASVRDNILFGQPFDQDKYWRVLEQASLLHDLELLADGDMTEIGEKGINLSGGQKQRINVARALYYDADIVIMDDPLSALDAHVGKALFRSAIMGALRGQGKTVIFVTHALHFLSQCDYICTLRDGSIAAHGTYQQLIQGNEEFARLDKQFGGGESEQYEELDSKKTSTKDSEMKLTPVRRAGTGTSKGKLITDEHRTIGSIPLIVYKTWLKSGHGWWTGPLVILACILAQGCNLISSYTLIWWSNNTLHKGLAFYQVLYAVLGVVQTLSIFLVGCTTDIFSFLVSKNLHHDAIKHIFYAPMTFFDTTPAGRILGVFGKDIDSRNFLSLSFVLTIAIVIGSIVIISIVEHYFIIVAVFIALGYQYYANYHRASAREVKRLDSMLRSLLYSHFSESLTGLSTLRTYGETPRFLKENSYYIDLENRALILSVANQRWLSIRLDFCGALLTISVALFAISGGSGISAAQVGLVLTYISSLTQACGMLTRQTTEVENHMNSIERVVDYSRDDLINQEAPHEIPETKPGPQWPQRGAIEITDLSMRYRAGLPNVLHGISLSIRGGEKIGVVGRTGAGKSSVTQALLRIIEYNGSITIDGVDISRIGLRDLRTQVAIIPQDASHLYLPTIFSGTVRSALDPFSQYDDARLWDALRRSYLIKNTYVDEKGEFTSDKITLDTVIESEGSNLSVGQRSLLSLARALVRDTKIAVLDEATASVDLETDQKIQHTIATEFKDRTLICIAHRLRTILNYDRILVLDSGKVVEFDSPLTLFRRKDGIFRSLCQNSDITEQDIVYSK</sequence>
<keyword evidence="5" id="KW-0677">Repeat</keyword>
<dbReference type="InterPro" id="IPR036640">
    <property type="entry name" value="ABC1_TM_sf"/>
</dbReference>
<dbReference type="SMART" id="SM00382">
    <property type="entry name" value="AAA"/>
    <property type="match status" value="2"/>
</dbReference>
<dbReference type="Proteomes" id="UP000724874">
    <property type="component" value="Unassembled WGS sequence"/>
</dbReference>
<evidence type="ECO:0000256" key="5">
    <source>
        <dbReference type="ARBA" id="ARBA00022737"/>
    </source>
</evidence>
<reference evidence="13" key="1">
    <citation type="submission" date="2020-11" db="EMBL/GenBank/DDBJ databases">
        <authorList>
            <consortium name="DOE Joint Genome Institute"/>
            <person name="Ahrendt S."/>
            <person name="Riley R."/>
            <person name="Andreopoulos W."/>
            <person name="LaButti K."/>
            <person name="Pangilinan J."/>
            <person name="Ruiz-duenas F.J."/>
            <person name="Barrasa J.M."/>
            <person name="Sanchez-Garcia M."/>
            <person name="Camarero S."/>
            <person name="Miyauchi S."/>
            <person name="Serrano A."/>
            <person name="Linde D."/>
            <person name="Babiker R."/>
            <person name="Drula E."/>
            <person name="Ayuso-Fernandez I."/>
            <person name="Pacheco R."/>
            <person name="Padilla G."/>
            <person name="Ferreira P."/>
            <person name="Barriuso J."/>
            <person name="Kellner H."/>
            <person name="Castanera R."/>
            <person name="Alfaro M."/>
            <person name="Ramirez L."/>
            <person name="Pisabarro A.G."/>
            <person name="Kuo A."/>
            <person name="Tritt A."/>
            <person name="Lipzen A."/>
            <person name="He G."/>
            <person name="Yan M."/>
            <person name="Ng V."/>
            <person name="Cullen D."/>
            <person name="Martin F."/>
            <person name="Rosso M.-N."/>
            <person name="Henrissat B."/>
            <person name="Hibbett D."/>
            <person name="Martinez A.T."/>
            <person name="Grigoriev I.V."/>
        </authorList>
    </citation>
    <scope>NUCLEOTIDE SEQUENCE</scope>
    <source>
        <strain evidence="13">AH 44721</strain>
    </source>
</reference>
<evidence type="ECO:0000256" key="1">
    <source>
        <dbReference type="ARBA" id="ARBA00004141"/>
    </source>
</evidence>
<evidence type="ECO:0000313" key="14">
    <source>
        <dbReference type="Proteomes" id="UP000724874"/>
    </source>
</evidence>
<evidence type="ECO:0000256" key="9">
    <source>
        <dbReference type="ARBA" id="ARBA00023136"/>
    </source>
</evidence>
<feature type="domain" description="ABC transmembrane type-1" evidence="12">
    <location>
        <begin position="138"/>
        <end position="426"/>
    </location>
</feature>
<evidence type="ECO:0000256" key="4">
    <source>
        <dbReference type="ARBA" id="ARBA00022692"/>
    </source>
</evidence>
<feature type="transmembrane region" description="Helical" evidence="10">
    <location>
        <begin position="285"/>
        <end position="304"/>
    </location>
</feature>
<dbReference type="CDD" id="cd18606">
    <property type="entry name" value="ABC_6TM_YOR1_D2_like"/>
    <property type="match status" value="1"/>
</dbReference>
<dbReference type="GO" id="GO:0016020">
    <property type="term" value="C:membrane"/>
    <property type="evidence" value="ECO:0007669"/>
    <property type="project" value="UniProtKB-SubCell"/>
</dbReference>
<dbReference type="FunFam" id="3.40.50.300:FF:000997">
    <property type="entry name" value="Multidrug resistance-associated protein 1"/>
    <property type="match status" value="1"/>
</dbReference>
<evidence type="ECO:0000256" key="8">
    <source>
        <dbReference type="ARBA" id="ARBA00022989"/>
    </source>
</evidence>
<organism evidence="13 14">
    <name type="scientific">Gymnopilus junonius</name>
    <name type="common">Spectacular rustgill mushroom</name>
    <name type="synonym">Gymnopilus spectabilis subsp. junonius</name>
    <dbReference type="NCBI Taxonomy" id="109634"/>
    <lineage>
        <taxon>Eukaryota</taxon>
        <taxon>Fungi</taxon>
        <taxon>Dikarya</taxon>
        <taxon>Basidiomycota</taxon>
        <taxon>Agaricomycotina</taxon>
        <taxon>Agaricomycetes</taxon>
        <taxon>Agaricomycetidae</taxon>
        <taxon>Agaricales</taxon>
        <taxon>Agaricineae</taxon>
        <taxon>Hymenogastraceae</taxon>
        <taxon>Gymnopilus</taxon>
    </lineage>
</organism>
<keyword evidence="14" id="KW-1185">Reference proteome</keyword>
<dbReference type="SUPFAM" id="SSF52540">
    <property type="entry name" value="P-loop containing nucleoside triphosphate hydrolases"/>
    <property type="match status" value="2"/>
</dbReference>
<dbReference type="Pfam" id="PF00005">
    <property type="entry name" value="ABC_tran"/>
    <property type="match status" value="2"/>
</dbReference>
<proteinExistence type="inferred from homology"/>
<keyword evidence="9 10" id="KW-0472">Membrane</keyword>
<evidence type="ECO:0000259" key="11">
    <source>
        <dbReference type="PROSITE" id="PS50893"/>
    </source>
</evidence>
<keyword evidence="6" id="KW-0547">Nucleotide-binding</keyword>
<dbReference type="InterPro" id="IPR017871">
    <property type="entry name" value="ABC_transporter-like_CS"/>
</dbReference>
<dbReference type="CDD" id="cd18597">
    <property type="entry name" value="ABC_6TM_YOR1_D1_like"/>
    <property type="match status" value="1"/>
</dbReference>
<keyword evidence="3" id="KW-0813">Transport</keyword>
<dbReference type="OrthoDB" id="6500128at2759"/>
<dbReference type="PROSITE" id="PS50929">
    <property type="entry name" value="ABC_TM1F"/>
    <property type="match status" value="2"/>
</dbReference>
<dbReference type="InterPro" id="IPR027417">
    <property type="entry name" value="P-loop_NTPase"/>
</dbReference>
<evidence type="ECO:0000256" key="7">
    <source>
        <dbReference type="ARBA" id="ARBA00022840"/>
    </source>
</evidence>
<dbReference type="InterPro" id="IPR050173">
    <property type="entry name" value="ABC_transporter_C-like"/>
</dbReference>
<dbReference type="PROSITE" id="PS50893">
    <property type="entry name" value="ABC_TRANSPORTER_2"/>
    <property type="match status" value="2"/>
</dbReference>
<comment type="subcellular location">
    <subcellularLocation>
        <location evidence="1">Membrane</location>
        <topology evidence="1">Multi-pass membrane protein</topology>
    </subcellularLocation>
</comment>
<keyword evidence="7" id="KW-0067">ATP-binding</keyword>
<feature type="transmembrane region" description="Helical" evidence="10">
    <location>
        <begin position="762"/>
        <end position="786"/>
    </location>
</feature>
<dbReference type="Gene3D" id="1.20.1560.10">
    <property type="entry name" value="ABC transporter type 1, transmembrane domain"/>
    <property type="match status" value="2"/>
</dbReference>
<gene>
    <name evidence="13" type="ORF">CPB84DRAFT_1680729</name>
</gene>
<dbReference type="Pfam" id="PF00664">
    <property type="entry name" value="ABC_membrane"/>
    <property type="match status" value="2"/>
</dbReference>
<dbReference type="Gene3D" id="3.40.50.300">
    <property type="entry name" value="P-loop containing nucleotide triphosphate hydrolases"/>
    <property type="match status" value="2"/>
</dbReference>
<dbReference type="SUPFAM" id="SSF90123">
    <property type="entry name" value="ABC transporter transmembrane region"/>
    <property type="match status" value="2"/>
</dbReference>
<dbReference type="EMBL" id="JADNYJ010000049">
    <property type="protein sequence ID" value="KAF8900175.1"/>
    <property type="molecule type" value="Genomic_DNA"/>
</dbReference>
<dbReference type="GO" id="GO:0016887">
    <property type="term" value="F:ATP hydrolysis activity"/>
    <property type="evidence" value="ECO:0007669"/>
    <property type="project" value="InterPro"/>
</dbReference>
<dbReference type="PANTHER" id="PTHR24223:SF456">
    <property type="entry name" value="MULTIDRUG RESISTANCE-ASSOCIATED PROTEIN LETHAL(2)03659"/>
    <property type="match status" value="1"/>
</dbReference>
<name>A0A9P5TLX2_GYMJU</name>
<dbReference type="CDD" id="cd03250">
    <property type="entry name" value="ABCC_MRP_domain1"/>
    <property type="match status" value="1"/>
</dbReference>
<feature type="domain" description="ABC transmembrane type-1" evidence="12">
    <location>
        <begin position="762"/>
        <end position="1033"/>
    </location>
</feature>
<dbReference type="PANTHER" id="PTHR24223">
    <property type="entry name" value="ATP-BINDING CASSETTE SUB-FAMILY C"/>
    <property type="match status" value="1"/>
</dbReference>
<evidence type="ECO:0000259" key="12">
    <source>
        <dbReference type="PROSITE" id="PS50929"/>
    </source>
</evidence>
<dbReference type="InterPro" id="IPR011527">
    <property type="entry name" value="ABC1_TM_dom"/>
</dbReference>
<keyword evidence="8 10" id="KW-1133">Transmembrane helix</keyword>
<dbReference type="InterPro" id="IPR003439">
    <property type="entry name" value="ABC_transporter-like_ATP-bd"/>
</dbReference>
<dbReference type="FunFam" id="3.40.50.300:FF:000565">
    <property type="entry name" value="ABC bile acid transporter"/>
    <property type="match status" value="1"/>
</dbReference>
<dbReference type="GO" id="GO:0005524">
    <property type="term" value="F:ATP binding"/>
    <property type="evidence" value="ECO:0007669"/>
    <property type="project" value="UniProtKB-KW"/>
</dbReference>
<dbReference type="FunFam" id="1.20.1560.10:FF:000013">
    <property type="entry name" value="ABC transporter C family member 2"/>
    <property type="match status" value="1"/>
</dbReference>
<feature type="transmembrane region" description="Helical" evidence="10">
    <location>
        <begin position="891"/>
        <end position="909"/>
    </location>
</feature>
<comment type="similarity">
    <text evidence="2">Belongs to the ABC transporter superfamily. ABCC family. Conjugate transporter (TC 3.A.1.208) subfamily.</text>
</comment>
<feature type="domain" description="ABC transporter" evidence="11">
    <location>
        <begin position="1073"/>
        <end position="1320"/>
    </location>
</feature>
<feature type="domain" description="ABC transporter" evidence="11">
    <location>
        <begin position="458"/>
        <end position="690"/>
    </location>
</feature>
<evidence type="ECO:0000256" key="3">
    <source>
        <dbReference type="ARBA" id="ARBA00022448"/>
    </source>
</evidence>
<evidence type="ECO:0000313" key="13">
    <source>
        <dbReference type="EMBL" id="KAF8900175.1"/>
    </source>
</evidence>
<dbReference type="GO" id="GO:0140359">
    <property type="term" value="F:ABC-type transporter activity"/>
    <property type="evidence" value="ECO:0007669"/>
    <property type="project" value="InterPro"/>
</dbReference>
<dbReference type="InterPro" id="IPR003593">
    <property type="entry name" value="AAA+_ATPase"/>
</dbReference>
<feature type="transmembrane region" description="Helical" evidence="10">
    <location>
        <begin position="261"/>
        <end position="279"/>
    </location>
</feature>
<evidence type="ECO:0000256" key="6">
    <source>
        <dbReference type="ARBA" id="ARBA00022741"/>
    </source>
</evidence>